<dbReference type="Gene3D" id="2.10.220.10">
    <property type="entry name" value="Hormone Receptor, Insulin-like Growth Factor Receptor 1, Chain A, domain 2"/>
    <property type="match status" value="6"/>
</dbReference>
<keyword evidence="5" id="KW-1185">Reference proteome</keyword>
<feature type="domain" description="EGF-like" evidence="3">
    <location>
        <begin position="304"/>
        <end position="342"/>
    </location>
</feature>
<dbReference type="CDD" id="cd00064">
    <property type="entry name" value="FU"/>
    <property type="match status" value="4"/>
</dbReference>
<feature type="domain" description="EGF-like" evidence="3">
    <location>
        <begin position="156"/>
        <end position="190"/>
    </location>
</feature>
<feature type="domain" description="EGF-like" evidence="3">
    <location>
        <begin position="343"/>
        <end position="376"/>
    </location>
</feature>
<dbReference type="AlphaFoldDB" id="A0A058Z810"/>
<organism evidence="4">
    <name type="scientific">Fonticula alba</name>
    <name type="common">Slime mold</name>
    <dbReference type="NCBI Taxonomy" id="691883"/>
    <lineage>
        <taxon>Eukaryota</taxon>
        <taxon>Rotosphaerida</taxon>
        <taxon>Fonticulaceae</taxon>
        <taxon>Fonticula</taxon>
    </lineage>
</organism>
<feature type="region of interest" description="Disordered" evidence="1">
    <location>
        <begin position="498"/>
        <end position="520"/>
    </location>
</feature>
<feature type="domain" description="EGF-like" evidence="3">
    <location>
        <begin position="262"/>
        <end position="303"/>
    </location>
</feature>
<dbReference type="InterPro" id="IPR009030">
    <property type="entry name" value="Growth_fac_rcpt_cys_sf"/>
</dbReference>
<feature type="signal peptide" evidence="2">
    <location>
        <begin position="1"/>
        <end position="32"/>
    </location>
</feature>
<dbReference type="GeneID" id="20527311"/>
<dbReference type="InterPro" id="IPR006212">
    <property type="entry name" value="Furin_repeat"/>
</dbReference>
<dbReference type="SMART" id="SM01411">
    <property type="entry name" value="Ephrin_rec_like"/>
    <property type="match status" value="4"/>
</dbReference>
<feature type="domain" description="EGF-like" evidence="3">
    <location>
        <begin position="87"/>
        <end position="141"/>
    </location>
</feature>
<protein>
    <recommendedName>
        <fullName evidence="3">EGF-like domain-containing protein</fullName>
    </recommendedName>
</protein>
<keyword evidence="2" id="KW-0732">Signal</keyword>
<evidence type="ECO:0000259" key="3">
    <source>
        <dbReference type="SMART" id="SM00181"/>
    </source>
</evidence>
<accession>A0A058Z810</accession>
<feature type="domain" description="EGF-like" evidence="3">
    <location>
        <begin position="777"/>
        <end position="808"/>
    </location>
</feature>
<sequence length="1112" mass="117469">MFAKPTSSGRGMVRALSLPLAALFVLLCSAAALPVPKAHTAGRLILKRPGAQEAIEVAGIVYRPGTTEIQAVGTGGQARFDPPTAGDCGPGCQTCVLVTAPLDSALGTQASLSGDRLFTQTAVCTVCEAGLFRDAKASACVAQCPDGFFASAELGQCLPCWHGCATCSGREPGHCTGCPAGQFLVSNRCVDACPETTFPRGTICDACDDARCAEDPEMRAGCPAECPAPAADEANTIGTAAAAAAAITTTTYTGLCDTTCMTCSGPTADDCLTCFTSLRWHIDRCVTNCPLGYWDRISDYTCQPCAPNCTRCTGPAANQCTACTEGRIVVPNPGSTLVGHCDVCAENCSECASSTVCQRCKPGFRFIDGRCYPSCEPGFYEYTGPNTDSTPHCIRCHESCKNCTGPTPDDCTSCNWGFRFWDGICQYGGCTGENEHMHLTGHCGNCVPQWYYCPELDPPPLMATYPHEVPIIPICDGPICWHPDGIARPNPYWPPGSGNGLSINSAKPRSDGSAAGQPPAKTLTYTMTDFAQVADPPADQAHTAGSPASGIHTTSPFAGPRSIEIQMEDANGLLYTPDVVAAKAVTALLGSAAGASSASSNDGGISISAIRTDSGVNPDDCFWMCWGLYGFGGILDGNAAPGAQQVADTTPKLSAKQMLSSMAAASARGTPTSGGQVNAFGWFTDPDDSVLACAEFCVPMPERCLTMLFPPLNLCYHCNLGCAEGHSTCKRSVGPNADQCRECPAGRLIQETWVPGQGECVTTCASTHFQVDNMCRRCAPQCLTCEDRANNCTACKPGFLTMPDGACRTHCPEGYRQAAGNKCLKCGPHALKCDQYGVLACEIGYAPRAGECVPTTCPSGFFWSIANRICRPCHESCNTCRGLNADQCITCSASHPYMIDGLCQSGCPAGWFWREENQRCEKCVFCAECFINRFKCCKCVPGEYLFYERCYINYDSHDSTAISNPLDPSPKMDLCDETCASCSTSAKMCTSCHPGWRLVSGTGRCVLGDCPEGLVPGVDLSGQDVCRLPEENFCRLDAGFYRDPENYECRACPEGCGMCHQADVGLPVVCLACAPGTYAHPVHGADKCQPCHKTCGTCNGPGPKGCLTPSKA</sequence>
<evidence type="ECO:0000256" key="1">
    <source>
        <dbReference type="SAM" id="MobiDB-lite"/>
    </source>
</evidence>
<dbReference type="SMART" id="SM00181">
    <property type="entry name" value="EGF"/>
    <property type="match status" value="8"/>
</dbReference>
<name>A0A058Z810_FONAL</name>
<feature type="domain" description="EGF-like" evidence="3">
    <location>
        <begin position="974"/>
        <end position="1006"/>
    </location>
</feature>
<gene>
    <name evidence="4" type="ORF">H696_02586</name>
</gene>
<reference evidence="4" key="1">
    <citation type="submission" date="2013-04" db="EMBL/GenBank/DDBJ databases">
        <title>The Genome Sequence of Fonticula alba ATCC 38817.</title>
        <authorList>
            <consortium name="The Broad Institute Genomics Platform"/>
            <person name="Russ C."/>
            <person name="Cuomo C."/>
            <person name="Burger G."/>
            <person name="Gray M.W."/>
            <person name="Holland P.W.H."/>
            <person name="King N."/>
            <person name="Lang F.B.F."/>
            <person name="Roger A.J."/>
            <person name="Ruiz-Trillo I."/>
            <person name="Brown M."/>
            <person name="Walker B."/>
            <person name="Young S."/>
            <person name="Zeng Q."/>
            <person name="Gargeya S."/>
            <person name="Fitzgerald M."/>
            <person name="Haas B."/>
            <person name="Abouelleil A."/>
            <person name="Allen A.W."/>
            <person name="Alvarado L."/>
            <person name="Arachchi H.M."/>
            <person name="Berlin A.M."/>
            <person name="Chapman S.B."/>
            <person name="Gainer-Dewar J."/>
            <person name="Goldberg J."/>
            <person name="Griggs A."/>
            <person name="Gujja S."/>
            <person name="Hansen M."/>
            <person name="Howarth C."/>
            <person name="Imamovic A."/>
            <person name="Ireland A."/>
            <person name="Larimer J."/>
            <person name="McCowan C."/>
            <person name="Murphy C."/>
            <person name="Pearson M."/>
            <person name="Poon T.W."/>
            <person name="Priest M."/>
            <person name="Roberts A."/>
            <person name="Saif S."/>
            <person name="Shea T."/>
            <person name="Sisk P."/>
            <person name="Sykes S."/>
            <person name="Wortman J."/>
            <person name="Nusbaum C."/>
            <person name="Birren B."/>
        </authorList>
    </citation>
    <scope>NUCLEOTIDE SEQUENCE [LARGE SCALE GENOMIC DNA]</scope>
    <source>
        <strain evidence="4">ATCC 38817</strain>
    </source>
</reference>
<dbReference type="InterPro" id="IPR000742">
    <property type="entry name" value="EGF"/>
</dbReference>
<proteinExistence type="predicted"/>
<dbReference type="PANTHER" id="PTHR15332">
    <property type="entry name" value="PROPROTEIN CONVERTASE SUBTILISIN_KEXIN TYPE 5-LIKE"/>
    <property type="match status" value="1"/>
</dbReference>
<dbReference type="Proteomes" id="UP000030693">
    <property type="component" value="Unassembled WGS sequence"/>
</dbReference>
<evidence type="ECO:0000313" key="5">
    <source>
        <dbReference type="Proteomes" id="UP000030693"/>
    </source>
</evidence>
<dbReference type="SUPFAM" id="SSF57184">
    <property type="entry name" value="Growth factor receptor domain"/>
    <property type="match status" value="5"/>
</dbReference>
<dbReference type="RefSeq" id="XP_009494772.1">
    <property type="nucleotide sequence ID" value="XM_009496497.1"/>
</dbReference>
<evidence type="ECO:0000256" key="2">
    <source>
        <dbReference type="SAM" id="SignalP"/>
    </source>
</evidence>
<dbReference type="SMART" id="SM00261">
    <property type="entry name" value="FU"/>
    <property type="match status" value="12"/>
</dbReference>
<dbReference type="eggNOG" id="KOG3525">
    <property type="taxonomic scope" value="Eukaryota"/>
</dbReference>
<feature type="domain" description="EGF-like" evidence="3">
    <location>
        <begin position="717"/>
        <end position="761"/>
    </location>
</feature>
<feature type="chain" id="PRO_5001570865" description="EGF-like domain-containing protein" evidence="2">
    <location>
        <begin position="33"/>
        <end position="1112"/>
    </location>
</feature>
<dbReference type="OrthoDB" id="19903at2759"/>
<feature type="region of interest" description="Disordered" evidence="1">
    <location>
        <begin position="537"/>
        <end position="557"/>
    </location>
</feature>
<evidence type="ECO:0000313" key="4">
    <source>
        <dbReference type="EMBL" id="KCV70256.1"/>
    </source>
</evidence>
<dbReference type="PANTHER" id="PTHR15332:SF175">
    <property type="entry name" value="PROPROTEIN CONVERTASE SUBTILISIN_KEXIN TYPE 5-LIKE"/>
    <property type="match status" value="1"/>
</dbReference>
<dbReference type="EMBL" id="KB932204">
    <property type="protein sequence ID" value="KCV70256.1"/>
    <property type="molecule type" value="Genomic_DNA"/>
</dbReference>